<sequence>MENKILKNIMKVRNSLLAFANKKFLIFLFFLFLSTIFWLSIALNEIVEKEISVPIRLANVPQNAVITTPLPDSVRVTLRDKGFALLPYLYGDKLRSIAVNFSTYANKNGYIGQVPTADIQKCILQSLYASTQITSIKPDKFEFYYNYGLSKKVSIRLKGTIRTASGYYLSQVRFNPERVTIYASKHLLDSITHIYTKPLHITNMVDTIQQTVELQTIKGVKIVPNTVKLTLYPDILTEEAIEVPITAVNMPQGKVLRTFPSRVKVLYSVGASRYRTVSANGFRVEVDYNEMQKNPSDKCTIVLKTFPSNISNARLETNQVDYLIEQQ</sequence>
<evidence type="ECO:0000313" key="2">
    <source>
        <dbReference type="Proteomes" id="UP000788426"/>
    </source>
</evidence>
<dbReference type="PANTHER" id="PTHR37804">
    <property type="entry name" value="CDAA REGULATORY PROTEIN CDAR"/>
    <property type="match status" value="1"/>
</dbReference>
<dbReference type="Proteomes" id="UP000788426">
    <property type="component" value="Unassembled WGS sequence"/>
</dbReference>
<name>A0ABS6YFA8_9BACT</name>
<organism evidence="1 2">
    <name type="scientific">Hoylesella nanceiensis</name>
    <dbReference type="NCBI Taxonomy" id="425941"/>
    <lineage>
        <taxon>Bacteria</taxon>
        <taxon>Pseudomonadati</taxon>
        <taxon>Bacteroidota</taxon>
        <taxon>Bacteroidia</taxon>
        <taxon>Bacteroidales</taxon>
        <taxon>Prevotellaceae</taxon>
        <taxon>Hoylesella</taxon>
    </lineage>
</organism>
<reference evidence="1 2" key="1">
    <citation type="submission" date="2021-07" db="EMBL/GenBank/DDBJ databases">
        <title>Genomic diversity and antimicrobial resistance of Prevotella spp. isolated from chronic lung disease airways.</title>
        <authorList>
            <person name="Webb K.A."/>
            <person name="Olagoke O.S."/>
            <person name="Baird T."/>
            <person name="Neill J."/>
            <person name="Pham A."/>
            <person name="Wells T.J."/>
            <person name="Ramsay K.A."/>
            <person name="Bell S.C."/>
            <person name="Sarovich D.S."/>
            <person name="Price E.P."/>
        </authorList>
    </citation>
    <scope>NUCLEOTIDE SEQUENCE [LARGE SCALE GENOMIC DNA]</scope>
    <source>
        <strain evidence="1 2">SCHI0011.S.12</strain>
    </source>
</reference>
<dbReference type="PANTHER" id="PTHR37804:SF1">
    <property type="entry name" value="CDAA REGULATORY PROTEIN CDAR"/>
    <property type="match status" value="1"/>
</dbReference>
<proteinExistence type="predicted"/>
<gene>
    <name evidence="1" type="ORF">KZO38_06590</name>
</gene>
<dbReference type="Pfam" id="PF07949">
    <property type="entry name" value="YbbR"/>
    <property type="match status" value="1"/>
</dbReference>
<accession>A0ABS6YFA8</accession>
<evidence type="ECO:0000313" key="1">
    <source>
        <dbReference type="EMBL" id="MBW4769428.1"/>
    </source>
</evidence>
<dbReference type="RefSeq" id="WP_219481336.1">
    <property type="nucleotide sequence ID" value="NZ_JAHXCT010000004.1"/>
</dbReference>
<comment type="caution">
    <text evidence="1">The sequence shown here is derived from an EMBL/GenBank/DDBJ whole genome shotgun (WGS) entry which is preliminary data.</text>
</comment>
<dbReference type="InterPro" id="IPR012505">
    <property type="entry name" value="YbbR"/>
</dbReference>
<keyword evidence="2" id="KW-1185">Reference proteome</keyword>
<dbReference type="EMBL" id="JAHXCT010000004">
    <property type="protein sequence ID" value="MBW4769428.1"/>
    <property type="molecule type" value="Genomic_DNA"/>
</dbReference>
<dbReference type="InterPro" id="IPR053154">
    <property type="entry name" value="c-di-AMP_regulator"/>
</dbReference>
<protein>
    <submittedName>
        <fullName evidence="1">YbbR-like domain-containing protein</fullName>
    </submittedName>
</protein>